<protein>
    <submittedName>
        <fullName evidence="3 4">Ankyrin repeat domain-containing protein 40-like</fullName>
    </submittedName>
</protein>
<dbReference type="RefSeq" id="XP_011646692.1">
    <property type="nucleotide sequence ID" value="XM_011648390.2"/>
</dbReference>
<dbReference type="InterPro" id="IPR002110">
    <property type="entry name" value="Ankyrin_rpt"/>
</dbReference>
<dbReference type="RefSeq" id="XP_011646691.1">
    <property type="nucleotide sequence ID" value="XM_011648389.2"/>
</dbReference>
<gene>
    <name evidence="3 4" type="primary">LOC105433216</name>
</gene>
<proteinExistence type="predicted"/>
<feature type="repeat" description="ANK" evidence="1">
    <location>
        <begin position="38"/>
        <end position="70"/>
    </location>
</feature>
<reference evidence="3 4" key="1">
    <citation type="submission" date="2025-04" db="UniProtKB">
        <authorList>
            <consortium name="RefSeq"/>
        </authorList>
    </citation>
    <scope>IDENTIFICATION</scope>
</reference>
<dbReference type="InterPro" id="IPR036770">
    <property type="entry name" value="Ankyrin_rpt-contain_sf"/>
</dbReference>
<dbReference type="SMART" id="SM00248">
    <property type="entry name" value="ANK"/>
    <property type="match status" value="1"/>
</dbReference>
<dbReference type="AlphaFoldDB" id="A0A6I9WS05"/>
<sequence length="153" mass="16861">MERMLEERLRERVCLGDADGVQDLLNLGVNVNAREPVSGWTALHWACKEGHLDIVALLLKNGADKNLRSETGETAAAVCTNQQILYLLGTSGDFERIMYDSPLSAVTSVYAQSDYLHTAANSSKVQNNVYDKSKIITSFQDGLIQIDIIFLVA</sequence>
<dbReference type="Pfam" id="PF12796">
    <property type="entry name" value="Ank_2"/>
    <property type="match status" value="1"/>
</dbReference>
<dbReference type="PROSITE" id="PS50297">
    <property type="entry name" value="ANK_REP_REGION"/>
    <property type="match status" value="1"/>
</dbReference>
<dbReference type="Proteomes" id="UP000504615">
    <property type="component" value="Unplaced"/>
</dbReference>
<dbReference type="OrthoDB" id="496981at2759"/>
<dbReference type="PANTHER" id="PTHR24192">
    <property type="entry name" value="ANKYRIN REPEAT DOMAIN 40"/>
    <property type="match status" value="1"/>
</dbReference>
<name>A0A6I9WS05_9HYME</name>
<dbReference type="InterPro" id="IPR039195">
    <property type="entry name" value="ANKRD40"/>
</dbReference>
<dbReference type="PANTHER" id="PTHR24192:SF3">
    <property type="entry name" value="ANKYRIN REPEAT DOMAIN 40"/>
    <property type="match status" value="1"/>
</dbReference>
<organism evidence="2 3">
    <name type="scientific">Pogonomyrmex barbatus</name>
    <name type="common">red harvester ant</name>
    <dbReference type="NCBI Taxonomy" id="144034"/>
    <lineage>
        <taxon>Eukaryota</taxon>
        <taxon>Metazoa</taxon>
        <taxon>Ecdysozoa</taxon>
        <taxon>Arthropoda</taxon>
        <taxon>Hexapoda</taxon>
        <taxon>Insecta</taxon>
        <taxon>Pterygota</taxon>
        <taxon>Neoptera</taxon>
        <taxon>Endopterygota</taxon>
        <taxon>Hymenoptera</taxon>
        <taxon>Apocrita</taxon>
        <taxon>Aculeata</taxon>
        <taxon>Formicoidea</taxon>
        <taxon>Formicidae</taxon>
        <taxon>Myrmicinae</taxon>
        <taxon>Pogonomyrmex</taxon>
    </lineage>
</organism>
<dbReference type="SUPFAM" id="SSF48403">
    <property type="entry name" value="Ankyrin repeat"/>
    <property type="match status" value="1"/>
</dbReference>
<dbReference type="Gene3D" id="1.25.40.20">
    <property type="entry name" value="Ankyrin repeat-containing domain"/>
    <property type="match status" value="1"/>
</dbReference>
<evidence type="ECO:0000313" key="4">
    <source>
        <dbReference type="RefSeq" id="XP_011646692.1"/>
    </source>
</evidence>
<dbReference type="PROSITE" id="PS50088">
    <property type="entry name" value="ANK_REPEAT"/>
    <property type="match status" value="1"/>
</dbReference>
<accession>A0A6I9WS05</accession>
<keyword evidence="1" id="KW-0040">ANK repeat</keyword>
<evidence type="ECO:0000313" key="3">
    <source>
        <dbReference type="RefSeq" id="XP_011646691.1"/>
    </source>
</evidence>
<evidence type="ECO:0000313" key="2">
    <source>
        <dbReference type="Proteomes" id="UP000504615"/>
    </source>
</evidence>
<dbReference type="GeneID" id="105433216"/>
<dbReference type="KEGG" id="pbar:105433216"/>
<evidence type="ECO:0000256" key="1">
    <source>
        <dbReference type="PROSITE-ProRule" id="PRU00023"/>
    </source>
</evidence>
<keyword evidence="2" id="KW-1185">Reference proteome</keyword>